<reference evidence="2 3" key="1">
    <citation type="journal article" date="2020" name="Front. Microbiol.">
        <title>Design of Bacterial Strain-Specific qPCR Assays Using NGS Data and Publicly Available Resources and Its Application to Track Biocontrol Strains.</title>
        <authorList>
            <person name="Hernandez I."/>
            <person name="Sant C."/>
            <person name="Martinez R."/>
            <person name="Fernandez C."/>
        </authorList>
    </citation>
    <scope>NUCLEOTIDE SEQUENCE [LARGE SCALE GENOMIC DNA]</scope>
    <source>
        <strain evidence="2 3">B24</strain>
    </source>
</reference>
<dbReference type="AlphaFoldDB" id="A0A7D8ACL1"/>
<accession>A0A7D8ACL1</accession>
<keyword evidence="1" id="KW-0472">Membrane</keyword>
<evidence type="ECO:0000313" key="3">
    <source>
        <dbReference type="Proteomes" id="UP000515708"/>
    </source>
</evidence>
<sequence length="212" mass="23216">MSARRRYPARRTRRRARRSGLRVAAMTLGVAVLASGLLAVITLVTTPRPEGYCLDQPEDYPAFGVEGWRGEQLENAATIVRTARELGFARDGQIVGVMAAMGESSLRNIDHGDWETSGVTNPDGSRTTSIGLFQQQDWWGSVAERMDPATASSMFYTRLRRVADWPSLEPSHAINRVQINSDREHYARFADDAAAVVDALSGPCPADTAPVP</sequence>
<gene>
    <name evidence="2" type="ORF">FVO59_01885</name>
</gene>
<keyword evidence="1" id="KW-0812">Transmembrane</keyword>
<dbReference type="Proteomes" id="UP000515708">
    <property type="component" value="Chromosome"/>
</dbReference>
<name>A0A7D8ACL1_9MICO</name>
<keyword evidence="1" id="KW-1133">Transmembrane helix</keyword>
<dbReference type="EMBL" id="CP043732">
    <property type="protein sequence ID" value="QMU96082.1"/>
    <property type="molecule type" value="Genomic_DNA"/>
</dbReference>
<evidence type="ECO:0000313" key="2">
    <source>
        <dbReference type="EMBL" id="QMU96082.1"/>
    </source>
</evidence>
<evidence type="ECO:0000256" key="1">
    <source>
        <dbReference type="SAM" id="Phobius"/>
    </source>
</evidence>
<feature type="transmembrane region" description="Helical" evidence="1">
    <location>
        <begin position="21"/>
        <end position="44"/>
    </location>
</feature>
<protein>
    <recommendedName>
        <fullName evidence="4">Peptidase M23</fullName>
    </recommendedName>
</protein>
<evidence type="ECO:0008006" key="4">
    <source>
        <dbReference type="Google" id="ProtNLM"/>
    </source>
</evidence>
<organism evidence="2 3">
    <name type="scientific">Microbacterium esteraromaticum</name>
    <dbReference type="NCBI Taxonomy" id="57043"/>
    <lineage>
        <taxon>Bacteria</taxon>
        <taxon>Bacillati</taxon>
        <taxon>Actinomycetota</taxon>
        <taxon>Actinomycetes</taxon>
        <taxon>Micrococcales</taxon>
        <taxon>Microbacteriaceae</taxon>
        <taxon>Microbacterium</taxon>
    </lineage>
</organism>
<proteinExistence type="predicted"/>